<feature type="region of interest" description="Disordered" evidence="1">
    <location>
        <begin position="102"/>
        <end position="134"/>
    </location>
</feature>
<organism evidence="2 3">
    <name type="scientific">Paracoccidioides brasiliensis</name>
    <dbReference type="NCBI Taxonomy" id="121759"/>
    <lineage>
        <taxon>Eukaryota</taxon>
        <taxon>Fungi</taxon>
        <taxon>Dikarya</taxon>
        <taxon>Ascomycota</taxon>
        <taxon>Pezizomycotina</taxon>
        <taxon>Eurotiomycetes</taxon>
        <taxon>Eurotiomycetidae</taxon>
        <taxon>Onygenales</taxon>
        <taxon>Ajellomycetaceae</taxon>
        <taxon>Paracoccidioides</taxon>
    </lineage>
</organism>
<dbReference type="Proteomes" id="UP000242814">
    <property type="component" value="Unassembled WGS sequence"/>
</dbReference>
<feature type="compositionally biased region" description="Basic residues" evidence="1">
    <location>
        <begin position="121"/>
        <end position="134"/>
    </location>
</feature>
<dbReference type="AlphaFoldDB" id="A0A1D2JE58"/>
<comment type="caution">
    <text evidence="2">The sequence shown here is derived from an EMBL/GenBank/DDBJ whole genome shotgun (WGS) entry which is preliminary data.</text>
</comment>
<reference evidence="2 3" key="1">
    <citation type="submission" date="2016-06" db="EMBL/GenBank/DDBJ databases">
        <authorList>
            <person name="Kjaerup R.B."/>
            <person name="Dalgaard T.S."/>
            <person name="Juul-Madsen H.R."/>
        </authorList>
    </citation>
    <scope>NUCLEOTIDE SEQUENCE [LARGE SCALE GENOMIC DNA]</scope>
    <source>
        <strain evidence="2 3">Pb300</strain>
    </source>
</reference>
<evidence type="ECO:0000256" key="1">
    <source>
        <dbReference type="SAM" id="MobiDB-lite"/>
    </source>
</evidence>
<gene>
    <name evidence="2" type="ORF">ACO22_04175</name>
</gene>
<accession>A0A1D2JE58</accession>
<sequence>MILFTSQTETLIPGCAFSGWKESNSNPIIGLMKGRGEKYLIRRRSGNWEIWYRQGNEPSGRKGEEWEIFSFVKTLHRSGFVYLPEQQPALVRLEGQPIFKAEQENELHLTSKGGSSSSSRSRSRSRSRSSSRSK</sequence>
<name>A0A1D2JE58_PARBR</name>
<dbReference type="EMBL" id="LZYO01000159">
    <property type="protein sequence ID" value="ODH27541.1"/>
    <property type="molecule type" value="Genomic_DNA"/>
</dbReference>
<evidence type="ECO:0000313" key="2">
    <source>
        <dbReference type="EMBL" id="ODH27541.1"/>
    </source>
</evidence>
<protein>
    <submittedName>
        <fullName evidence="2">Uncharacterized protein</fullName>
    </submittedName>
</protein>
<proteinExistence type="predicted"/>
<evidence type="ECO:0000313" key="3">
    <source>
        <dbReference type="Proteomes" id="UP000242814"/>
    </source>
</evidence>